<dbReference type="Pfam" id="PF01081">
    <property type="entry name" value="Aldolase"/>
    <property type="match status" value="1"/>
</dbReference>
<evidence type="ECO:0000256" key="4">
    <source>
        <dbReference type="ARBA" id="ARBA00023239"/>
    </source>
</evidence>
<proteinExistence type="inferred from homology"/>
<comment type="pathway">
    <text evidence="1">Carbohydrate acid metabolism.</text>
</comment>
<evidence type="ECO:0000256" key="1">
    <source>
        <dbReference type="ARBA" id="ARBA00004761"/>
    </source>
</evidence>
<dbReference type="Proteomes" id="UP001501570">
    <property type="component" value="Unassembled WGS sequence"/>
</dbReference>
<dbReference type="PROSITE" id="PS00160">
    <property type="entry name" value="ALDOLASE_KDPG_KHG_2"/>
    <property type="match status" value="1"/>
</dbReference>
<protein>
    <submittedName>
        <fullName evidence="6">Bifunctional 4-hydroxy-2-oxoglutarate aldolase/2-dehydro-3-deoxy-phosphogluconate aldolase</fullName>
    </submittedName>
</protein>
<dbReference type="RefSeq" id="WP_345631632.1">
    <property type="nucleotide sequence ID" value="NZ_BAABJQ010000011.1"/>
</dbReference>
<comment type="subunit">
    <text evidence="3">Homotrimer.</text>
</comment>
<dbReference type="InterPro" id="IPR000887">
    <property type="entry name" value="Aldlse_KDPG_KHG"/>
</dbReference>
<dbReference type="PANTHER" id="PTHR30246:SF1">
    <property type="entry name" value="2-DEHYDRO-3-DEOXY-6-PHOSPHOGALACTONATE ALDOLASE-RELATED"/>
    <property type="match status" value="1"/>
</dbReference>
<dbReference type="InterPro" id="IPR013785">
    <property type="entry name" value="Aldolase_TIM"/>
</dbReference>
<dbReference type="SUPFAM" id="SSF51569">
    <property type="entry name" value="Aldolase"/>
    <property type="match status" value="1"/>
</dbReference>
<dbReference type="EMBL" id="BAABJQ010000011">
    <property type="protein sequence ID" value="GAA5188744.1"/>
    <property type="molecule type" value="Genomic_DNA"/>
</dbReference>
<name>A0ABP9RXD8_9ACTN</name>
<dbReference type="NCBIfam" id="TIGR01182">
    <property type="entry name" value="eda"/>
    <property type="match status" value="1"/>
</dbReference>
<evidence type="ECO:0000256" key="2">
    <source>
        <dbReference type="ARBA" id="ARBA00006906"/>
    </source>
</evidence>
<organism evidence="6 7">
    <name type="scientific">Rugosimonospora acidiphila</name>
    <dbReference type="NCBI Taxonomy" id="556531"/>
    <lineage>
        <taxon>Bacteria</taxon>
        <taxon>Bacillati</taxon>
        <taxon>Actinomycetota</taxon>
        <taxon>Actinomycetes</taxon>
        <taxon>Micromonosporales</taxon>
        <taxon>Micromonosporaceae</taxon>
        <taxon>Rugosimonospora</taxon>
    </lineage>
</organism>
<evidence type="ECO:0000256" key="5">
    <source>
        <dbReference type="ARBA" id="ARBA00023277"/>
    </source>
</evidence>
<gene>
    <name evidence="6" type="ORF">GCM10023322_40090</name>
</gene>
<sequence length="212" mass="21490">MPSPIAATLLADGLIAILRGRNAAHLDGVIDTLVESGVRTLEVTLNTPDALGALHRASARLGGAAVLGAGTVRSTSQARDALEAGARFLVSPHTDAEIGQVAMEARAGWLPGAFTATEVSTAWAAGATAVKLFPARLGGPRYLRDLREPLDDIPMVPTGGVSAESVADWFAAGAAAVGAGGPLVGDALDTGDLDGLRTRARVMVAAVRKAKP</sequence>
<keyword evidence="5" id="KW-0119">Carbohydrate metabolism</keyword>
<dbReference type="Gene3D" id="3.20.20.70">
    <property type="entry name" value="Aldolase class I"/>
    <property type="match status" value="1"/>
</dbReference>
<evidence type="ECO:0000313" key="7">
    <source>
        <dbReference type="Proteomes" id="UP001501570"/>
    </source>
</evidence>
<comment type="caution">
    <text evidence="6">The sequence shown here is derived from an EMBL/GenBank/DDBJ whole genome shotgun (WGS) entry which is preliminary data.</text>
</comment>
<evidence type="ECO:0000256" key="3">
    <source>
        <dbReference type="ARBA" id="ARBA00011233"/>
    </source>
</evidence>
<reference evidence="7" key="1">
    <citation type="journal article" date="2019" name="Int. J. Syst. Evol. Microbiol.">
        <title>The Global Catalogue of Microorganisms (GCM) 10K type strain sequencing project: providing services to taxonomists for standard genome sequencing and annotation.</title>
        <authorList>
            <consortium name="The Broad Institute Genomics Platform"/>
            <consortium name="The Broad Institute Genome Sequencing Center for Infectious Disease"/>
            <person name="Wu L."/>
            <person name="Ma J."/>
        </authorList>
    </citation>
    <scope>NUCLEOTIDE SEQUENCE [LARGE SCALE GENOMIC DNA]</scope>
    <source>
        <strain evidence="7">JCM 18304</strain>
    </source>
</reference>
<keyword evidence="4" id="KW-0456">Lyase</keyword>
<evidence type="ECO:0000313" key="6">
    <source>
        <dbReference type="EMBL" id="GAA5188744.1"/>
    </source>
</evidence>
<accession>A0ABP9RXD8</accession>
<dbReference type="InterPro" id="IPR031338">
    <property type="entry name" value="KDPG/KHG_AS_2"/>
</dbReference>
<dbReference type="PANTHER" id="PTHR30246">
    <property type="entry name" value="2-KETO-3-DEOXY-6-PHOSPHOGLUCONATE ALDOLASE"/>
    <property type="match status" value="1"/>
</dbReference>
<keyword evidence="7" id="KW-1185">Reference proteome</keyword>
<dbReference type="CDD" id="cd00452">
    <property type="entry name" value="KDPG_aldolase"/>
    <property type="match status" value="1"/>
</dbReference>
<comment type="similarity">
    <text evidence="2">Belongs to the KHG/KDPG aldolase family.</text>
</comment>